<feature type="domain" description="Pullulanase carbohydrate-binding module 41" evidence="7">
    <location>
        <begin position="48"/>
        <end position="150"/>
    </location>
</feature>
<proteinExistence type="inferred from homology"/>
<evidence type="ECO:0000256" key="1">
    <source>
        <dbReference type="ARBA" id="ARBA00008061"/>
    </source>
</evidence>
<keyword evidence="3" id="KW-0378">Hydrolase</keyword>
<dbReference type="InterPro" id="IPR013784">
    <property type="entry name" value="Carb-bd-like_fold"/>
</dbReference>
<evidence type="ECO:0000259" key="10">
    <source>
        <dbReference type="Pfam" id="PF18494"/>
    </source>
</evidence>
<evidence type="ECO:0000256" key="5">
    <source>
        <dbReference type="SAM" id="SignalP"/>
    </source>
</evidence>
<dbReference type="Gene3D" id="2.60.40.10">
    <property type="entry name" value="Immunoglobulins"/>
    <property type="match status" value="1"/>
</dbReference>
<dbReference type="Pfam" id="PF17967">
    <property type="entry name" value="Pullulanase_N2"/>
    <property type="match status" value="1"/>
</dbReference>
<dbReference type="PROSITE" id="PS51257">
    <property type="entry name" value="PROKAR_LIPOPROTEIN"/>
    <property type="match status" value="1"/>
</dbReference>
<organism evidence="11 12">
    <name type="scientific">Endozoicomonas euniceicola</name>
    <dbReference type="NCBI Taxonomy" id="1234143"/>
    <lineage>
        <taxon>Bacteria</taxon>
        <taxon>Pseudomonadati</taxon>
        <taxon>Pseudomonadota</taxon>
        <taxon>Gammaproteobacteria</taxon>
        <taxon>Oceanospirillales</taxon>
        <taxon>Endozoicomonadaceae</taxon>
        <taxon>Endozoicomonas</taxon>
    </lineage>
</organism>
<comment type="similarity">
    <text evidence="1">Belongs to the glycosyl hydrolase 13 family.</text>
</comment>
<evidence type="ECO:0000259" key="9">
    <source>
        <dbReference type="Pfam" id="PF17967"/>
    </source>
</evidence>
<feature type="domain" description="Alpha-1,6-glucosidases pullulanase-type C-terminal" evidence="8">
    <location>
        <begin position="900"/>
        <end position="1055"/>
    </location>
</feature>
<evidence type="ECO:0000259" key="8">
    <source>
        <dbReference type="Pfam" id="PF11852"/>
    </source>
</evidence>
<feature type="signal peptide" evidence="5">
    <location>
        <begin position="1"/>
        <end position="22"/>
    </location>
</feature>
<reference evidence="11" key="1">
    <citation type="submission" date="2022-10" db="EMBL/GenBank/DDBJ databases">
        <title>Completed Genome Sequence of two octocoral isolated bacterium, Endozoicomonas euniceicola EF212T and Endozoicomonas gorgoniicola PS125T.</title>
        <authorList>
            <person name="Chiou Y.-J."/>
            <person name="Chen Y.-H."/>
        </authorList>
    </citation>
    <scope>NUCLEOTIDE SEQUENCE</scope>
    <source>
        <strain evidence="11">EF212</strain>
    </source>
</reference>
<name>A0ABY6GY88_9GAMM</name>
<dbReference type="Gene3D" id="2.60.40.1110">
    <property type="match status" value="1"/>
</dbReference>
<dbReference type="InterPro" id="IPR040671">
    <property type="entry name" value="Pullulanase_N2"/>
</dbReference>
<dbReference type="InterPro" id="IPR013780">
    <property type="entry name" value="Glyco_hydro_b"/>
</dbReference>
<dbReference type="CDD" id="cd02860">
    <property type="entry name" value="E_set_Pullulanase"/>
    <property type="match status" value="1"/>
</dbReference>
<dbReference type="Pfam" id="PF02922">
    <property type="entry name" value="CBM_48"/>
    <property type="match status" value="1"/>
</dbReference>
<keyword evidence="2 5" id="KW-0732">Signal</keyword>
<evidence type="ECO:0000259" key="6">
    <source>
        <dbReference type="Pfam" id="PF02922"/>
    </source>
</evidence>
<dbReference type="Pfam" id="PF03714">
    <property type="entry name" value="PUD"/>
    <property type="match status" value="1"/>
</dbReference>
<dbReference type="Gene3D" id="2.60.40.1130">
    <property type="entry name" value="Rab geranylgeranyltransferase alpha-subunit, insert domain"/>
    <property type="match status" value="1"/>
</dbReference>
<dbReference type="InterPro" id="IPR004193">
    <property type="entry name" value="Glyco_hydro_13_N"/>
</dbReference>
<evidence type="ECO:0000313" key="11">
    <source>
        <dbReference type="EMBL" id="UYM17742.1"/>
    </source>
</evidence>
<dbReference type="Pfam" id="PF11852">
    <property type="entry name" value="Pullul_strch_C"/>
    <property type="match status" value="1"/>
</dbReference>
<evidence type="ECO:0000259" key="7">
    <source>
        <dbReference type="Pfam" id="PF03714"/>
    </source>
</evidence>
<evidence type="ECO:0000313" key="12">
    <source>
        <dbReference type="Proteomes" id="UP001163255"/>
    </source>
</evidence>
<feature type="chain" id="PRO_5047469714" evidence="5">
    <location>
        <begin position="23"/>
        <end position="1056"/>
    </location>
</feature>
<dbReference type="SUPFAM" id="SSF51011">
    <property type="entry name" value="Glycosyl hydrolase domain"/>
    <property type="match status" value="1"/>
</dbReference>
<feature type="domain" description="Pullulanase N2" evidence="9">
    <location>
        <begin position="163"/>
        <end position="275"/>
    </location>
</feature>
<gene>
    <name evidence="11" type="primary">pulA</name>
    <name evidence="11" type="ORF">NX720_07485</name>
</gene>
<dbReference type="InterPro" id="IPR017853">
    <property type="entry name" value="GH"/>
</dbReference>
<dbReference type="RefSeq" id="WP_262600432.1">
    <property type="nucleotide sequence ID" value="NZ_CP103300.1"/>
</dbReference>
<keyword evidence="12" id="KW-1185">Reference proteome</keyword>
<dbReference type="PANTHER" id="PTHR43002">
    <property type="entry name" value="GLYCOGEN DEBRANCHING ENZYME"/>
    <property type="match status" value="1"/>
</dbReference>
<dbReference type="InterPro" id="IPR041111">
    <property type="entry name" value="Pullulanase_Ins"/>
</dbReference>
<dbReference type="InterPro" id="IPR011839">
    <property type="entry name" value="Pullul_strch"/>
</dbReference>
<dbReference type="InterPro" id="IPR024561">
    <property type="entry name" value="Pullul_strch_C"/>
</dbReference>
<dbReference type="Gene3D" id="3.20.20.80">
    <property type="entry name" value="Glycosidases"/>
    <property type="match status" value="1"/>
</dbReference>
<dbReference type="Proteomes" id="UP001163255">
    <property type="component" value="Chromosome"/>
</dbReference>
<dbReference type="InterPro" id="IPR005323">
    <property type="entry name" value="CBM41_pullulanase"/>
</dbReference>
<evidence type="ECO:0000256" key="4">
    <source>
        <dbReference type="ARBA" id="ARBA00023295"/>
    </source>
</evidence>
<dbReference type="InterPro" id="IPR013783">
    <property type="entry name" value="Ig-like_fold"/>
</dbReference>
<feature type="domain" description="Glycoside hydrolase family 13 N-terminal" evidence="6">
    <location>
        <begin position="288"/>
        <end position="376"/>
    </location>
</feature>
<evidence type="ECO:0000256" key="3">
    <source>
        <dbReference type="ARBA" id="ARBA00022801"/>
    </source>
</evidence>
<dbReference type="CDD" id="cd10315">
    <property type="entry name" value="CBM41_pullulanase"/>
    <property type="match status" value="1"/>
</dbReference>
<keyword evidence="4" id="KW-0326">Glycosidase</keyword>
<dbReference type="SUPFAM" id="SSF51445">
    <property type="entry name" value="(Trans)glycosidases"/>
    <property type="match status" value="1"/>
</dbReference>
<dbReference type="NCBIfam" id="TIGR02103">
    <property type="entry name" value="pullul_strch"/>
    <property type="match status" value="1"/>
</dbReference>
<dbReference type="SUPFAM" id="SSF81296">
    <property type="entry name" value="E set domains"/>
    <property type="match status" value="2"/>
</dbReference>
<dbReference type="InterPro" id="IPR014756">
    <property type="entry name" value="Ig_E-set"/>
</dbReference>
<feature type="domain" description="Pullulanase Ins" evidence="10">
    <location>
        <begin position="473"/>
        <end position="543"/>
    </location>
</feature>
<dbReference type="Pfam" id="PF18494">
    <property type="entry name" value="Pullulanase_Ins"/>
    <property type="match status" value="1"/>
</dbReference>
<protein>
    <submittedName>
        <fullName evidence="11">Pullulanase-type alpha-1,6-glucosidase</fullName>
    </submittedName>
</protein>
<sequence length="1056" mass="117216">MNHIFKKVGLAACIASATLIMAGCNNNDDDDEKPSPTPPVPELKDDQVAVFYKRAGGDYEGWGLHLWDDLGDNDLAEGVATDWNEPLLRTGIHETHGAYYLIDLKAKRNDKQDFKFIIKNGDEKNCGSDLTYSVKQFAEDVYAIEGSCDLSTDPVPIPLLKGAAAHLLNGGELVWNIPAGATKVQLLSSKDGRIVTDSSGEKLTGYDNQINLENGGTLDKDNASRYPGFVGMSLWRLPNDVDVKSLVTDQLVAAAVNADGKVIQATRIQFPFALDALFYDNTGLKDTKLGATYEEGGKVNIRLWAPTARNVKIQVSDTPDVNNSSFQSMKRDDNTGVWSFSGDESELDRKFYRYEVEVYHRSTGKVETSRVTDPYSLTVTTNGQFTQVVDLNDSDLKPGGWDNIDQSRPDDIVVYETHIRDISLSDKNAGSFNTENNGKYRAFTESDRASMKHLKSLRESGLTYLQVLPAFDIATVDEDPNKVVNLDDQFSKLCELNPAVKDSEFGGDCGSAMTLGEALDKARQGGDDKPQALNAYVRMHDSFNWGYDPFHYTAPEGSYTVGGEPVNRVMQFREMVKALNDMDIRVAMDVVYNHTNAAGLAEKSVLDKIVPDYYQRLSTTTGDVDHMSCCPGTASEQAMMEKLMADSLEVWARDYKIDAFRFDLMGLHTKANMETIKKRLEAINPHIYLYGEGWDMQFQKNYGQEAATQLNMCGAGIGTFSDRARDAIRGGGPFDSGNKIRETQGLGSGAWGVLNELNQSPDKDALLNGTDIIRLGMAGNLKDFTFTNYKGETVKGEKVDYNGAPAGYTESPIEVVNYVSKHDNQTLWDNTQYKLANQLTTDQRVQMQVLAQAIPVLSQGVPFIHLGAELLRSKSMQRDSYDSGDWYNKVDFDIENPDWNNNWNVGLPREDKDKDNWDLIRTVTGNEKTVVKSEHAQLSSALMQEYLQIRKSSPLFRLKTLEDVQQMVKFHNTGEKQTEGVIVMELDDTKGLDGDYESIVVMINATAKAQKHDFAKDGYTLHPVQQNSASGVVKSAAFNNKAFVVPARTVSVFVKP</sequence>
<dbReference type="CDD" id="cd11341">
    <property type="entry name" value="AmyAc_Pullulanase_LD-like"/>
    <property type="match status" value="1"/>
</dbReference>
<accession>A0ABY6GY88</accession>
<dbReference type="EMBL" id="CP103300">
    <property type="protein sequence ID" value="UYM17742.1"/>
    <property type="molecule type" value="Genomic_DNA"/>
</dbReference>
<evidence type="ECO:0000256" key="2">
    <source>
        <dbReference type="ARBA" id="ARBA00022729"/>
    </source>
</evidence>
<dbReference type="Gene3D" id="2.60.40.1180">
    <property type="entry name" value="Golgi alpha-mannosidase II"/>
    <property type="match status" value="1"/>
</dbReference>
<dbReference type="SUPFAM" id="SSF49452">
    <property type="entry name" value="Starch-binding domain-like"/>
    <property type="match status" value="1"/>
</dbReference>